<evidence type="ECO:0000313" key="3">
    <source>
        <dbReference type="Proteomes" id="UP001059480"/>
    </source>
</evidence>
<name>A0ABT1WLT6_9LACT</name>
<feature type="transmembrane region" description="Helical" evidence="1">
    <location>
        <begin position="195"/>
        <end position="215"/>
    </location>
</feature>
<comment type="caution">
    <text evidence="2">The sequence shown here is derived from an EMBL/GenBank/DDBJ whole genome shotgun (WGS) entry which is preliminary data.</text>
</comment>
<feature type="transmembrane region" description="Helical" evidence="1">
    <location>
        <begin position="61"/>
        <end position="81"/>
    </location>
</feature>
<organism evidence="2 3">
    <name type="scientific">Granulicatella seriolae</name>
    <dbReference type="NCBI Taxonomy" id="2967226"/>
    <lineage>
        <taxon>Bacteria</taxon>
        <taxon>Bacillati</taxon>
        <taxon>Bacillota</taxon>
        <taxon>Bacilli</taxon>
        <taxon>Lactobacillales</taxon>
        <taxon>Carnobacteriaceae</taxon>
        <taxon>Granulicatella</taxon>
    </lineage>
</organism>
<accession>A0ABT1WLT6</accession>
<keyword evidence="1" id="KW-0472">Membrane</keyword>
<feature type="transmembrane region" description="Helical" evidence="1">
    <location>
        <begin position="146"/>
        <end position="162"/>
    </location>
</feature>
<evidence type="ECO:0000256" key="1">
    <source>
        <dbReference type="SAM" id="Phobius"/>
    </source>
</evidence>
<keyword evidence="3" id="KW-1185">Reference proteome</keyword>
<sequence>MKQWLNTIRKPGAKSSTILQVRNSFLILLLGAALGVFSKWLDTTSISAGIWWQNVLGSIDLGNILSALPILLVIALAISIYSRTALRASLNVFLFFLGMICAYHLFTQAFTSFNPQENMTIWYSFTLASPILAFISWYAKGIRLPSLIISIFILGVMAALTFNAGFWYLYIFSPTHILLFIVAALILYVSPLHSVISIIGAAMISPYLLLFWLIFSDTLF</sequence>
<proteinExistence type="predicted"/>
<dbReference type="Proteomes" id="UP001059480">
    <property type="component" value="Unassembled WGS sequence"/>
</dbReference>
<reference evidence="2" key="1">
    <citation type="submission" date="2022-07" db="EMBL/GenBank/DDBJ databases">
        <authorList>
            <person name="Jung M.-Y."/>
            <person name="Lee M."/>
        </authorList>
    </citation>
    <scope>NUCLEOTIDE SEQUENCE</scope>
    <source>
        <strain evidence="2">S8</strain>
    </source>
</reference>
<dbReference type="EMBL" id="JANHNZ010000002">
    <property type="protein sequence ID" value="MCQ9209476.1"/>
    <property type="molecule type" value="Genomic_DNA"/>
</dbReference>
<feature type="transmembrane region" description="Helical" evidence="1">
    <location>
        <begin position="88"/>
        <end position="106"/>
    </location>
</feature>
<feature type="transmembrane region" description="Helical" evidence="1">
    <location>
        <begin position="21"/>
        <end position="41"/>
    </location>
</feature>
<feature type="transmembrane region" description="Helical" evidence="1">
    <location>
        <begin position="121"/>
        <end position="139"/>
    </location>
</feature>
<keyword evidence="1" id="KW-1133">Transmembrane helix</keyword>
<dbReference type="RefSeq" id="WP_256944591.1">
    <property type="nucleotide sequence ID" value="NZ_JANHNZ010000002.1"/>
</dbReference>
<gene>
    <name evidence="2" type="ORF">NPA36_02830</name>
</gene>
<feature type="transmembrane region" description="Helical" evidence="1">
    <location>
        <begin position="168"/>
        <end position="188"/>
    </location>
</feature>
<keyword evidence="1" id="KW-0812">Transmembrane</keyword>
<reference evidence="2" key="2">
    <citation type="journal article" date="2023" name="Curr. Microbiol.">
        <title>Granulicatella seriolae sp. nov., a Novel Facultative Anaerobe Isolated from Yellowtail Marine Fish.</title>
        <authorList>
            <person name="Lee M."/>
            <person name="Choi Y.J."/>
            <person name="Farooq A."/>
            <person name="Jeong J.B."/>
            <person name="Jung M.Y."/>
        </authorList>
    </citation>
    <scope>NUCLEOTIDE SEQUENCE</scope>
    <source>
        <strain evidence="2">S8</strain>
    </source>
</reference>
<protein>
    <submittedName>
        <fullName evidence="2">Uncharacterized protein</fullName>
    </submittedName>
</protein>
<reference evidence="2" key="3">
    <citation type="journal article" date="2023" name="Microbiol. Resour. Announc.">
        <title>Draft Genome Sequence of Granulicatella sp. Strain S8, Isolated from a Marine Fish, Seriola quinqueradiata.</title>
        <authorList>
            <person name="Lee M."/>
            <person name="Farooq A."/>
            <person name="Jeong J.B."/>
            <person name="Jung M.Y."/>
        </authorList>
    </citation>
    <scope>NUCLEOTIDE SEQUENCE</scope>
    <source>
        <strain evidence="2">S8</strain>
    </source>
</reference>
<evidence type="ECO:0000313" key="2">
    <source>
        <dbReference type="EMBL" id="MCQ9209476.1"/>
    </source>
</evidence>